<feature type="transmembrane region" description="Helical" evidence="2">
    <location>
        <begin position="206"/>
        <end position="226"/>
    </location>
</feature>
<dbReference type="AlphaFoldDB" id="A0A5S6R2U3"/>
<feature type="region of interest" description="Disordered" evidence="1">
    <location>
        <begin position="75"/>
        <end position="100"/>
    </location>
</feature>
<feature type="transmembrane region" description="Helical" evidence="2">
    <location>
        <begin position="110"/>
        <end position="131"/>
    </location>
</feature>
<feature type="transmembrane region" description="Helical" evidence="2">
    <location>
        <begin position="138"/>
        <end position="159"/>
    </location>
</feature>
<evidence type="ECO:0000313" key="4">
    <source>
        <dbReference type="WBParaSite" id="TMUE_3000013961.1"/>
    </source>
</evidence>
<feature type="transmembrane region" description="Helical" evidence="2">
    <location>
        <begin position="31"/>
        <end position="50"/>
    </location>
</feature>
<sequence length="248" mass="24882">MPEERPPSSHNVGSDIKRHFCSAPSGVDRELVVFIVVLVLDVVVSVFVVVDEVKILCFVVAVVIVVVVVRARGGSGGGGSGGGGGGSGGGGGGSGGGGGGSGGGGGGGHFVVILIVVVVLLDVVVVMGALVTVVVGRVVVVVTVEVVSIVVVVLVVSFVSSELAIAVNEGAGSSVEPVKVPFSVMPLPSLSDWETPVSSDGLNKKYMVAIAIPIVSMAIVMQHCLLPFRLRDEESVPNLVSSDAELPL</sequence>
<evidence type="ECO:0000313" key="3">
    <source>
        <dbReference type="Proteomes" id="UP000046395"/>
    </source>
</evidence>
<accession>A0A5S6R2U3</accession>
<name>A0A5S6R2U3_TRIMR</name>
<organism evidence="3 4">
    <name type="scientific">Trichuris muris</name>
    <name type="common">Mouse whipworm</name>
    <dbReference type="NCBI Taxonomy" id="70415"/>
    <lineage>
        <taxon>Eukaryota</taxon>
        <taxon>Metazoa</taxon>
        <taxon>Ecdysozoa</taxon>
        <taxon>Nematoda</taxon>
        <taxon>Enoplea</taxon>
        <taxon>Dorylaimia</taxon>
        <taxon>Trichinellida</taxon>
        <taxon>Trichuridae</taxon>
        <taxon>Trichuris</taxon>
    </lineage>
</organism>
<keyword evidence="2" id="KW-0472">Membrane</keyword>
<proteinExistence type="predicted"/>
<dbReference type="Proteomes" id="UP000046395">
    <property type="component" value="Unassembled WGS sequence"/>
</dbReference>
<dbReference type="WBParaSite" id="TMUE_3000013961.1">
    <property type="protein sequence ID" value="TMUE_3000013961.1"/>
    <property type="gene ID" value="WBGene00302084"/>
</dbReference>
<feature type="transmembrane region" description="Helical" evidence="2">
    <location>
        <begin position="55"/>
        <end position="73"/>
    </location>
</feature>
<protein>
    <submittedName>
        <fullName evidence="4">Uncharacterized protein</fullName>
    </submittedName>
</protein>
<keyword evidence="3" id="KW-1185">Reference proteome</keyword>
<evidence type="ECO:0000256" key="1">
    <source>
        <dbReference type="SAM" id="MobiDB-lite"/>
    </source>
</evidence>
<keyword evidence="2" id="KW-1133">Transmembrane helix</keyword>
<keyword evidence="2" id="KW-0812">Transmembrane</keyword>
<reference evidence="4" key="1">
    <citation type="submission" date="2019-12" db="UniProtKB">
        <authorList>
            <consortium name="WormBaseParasite"/>
        </authorList>
    </citation>
    <scope>IDENTIFICATION</scope>
</reference>
<evidence type="ECO:0000256" key="2">
    <source>
        <dbReference type="SAM" id="Phobius"/>
    </source>
</evidence>